<dbReference type="AlphaFoldDB" id="A0A645H510"/>
<evidence type="ECO:0000313" key="2">
    <source>
        <dbReference type="EMBL" id="MPN34078.1"/>
    </source>
</evidence>
<protein>
    <submittedName>
        <fullName evidence="2">Uncharacterized protein</fullName>
    </submittedName>
</protein>
<reference evidence="2" key="1">
    <citation type="submission" date="2019-08" db="EMBL/GenBank/DDBJ databases">
        <authorList>
            <person name="Kucharzyk K."/>
            <person name="Murdoch R.W."/>
            <person name="Higgins S."/>
            <person name="Loffler F."/>
        </authorList>
    </citation>
    <scope>NUCLEOTIDE SEQUENCE</scope>
</reference>
<dbReference type="EMBL" id="VSSQ01086920">
    <property type="protein sequence ID" value="MPN34078.1"/>
    <property type="molecule type" value="Genomic_DNA"/>
</dbReference>
<gene>
    <name evidence="2" type="ORF">SDC9_181570</name>
</gene>
<accession>A0A645H510</accession>
<organism evidence="2">
    <name type="scientific">bioreactor metagenome</name>
    <dbReference type="NCBI Taxonomy" id="1076179"/>
    <lineage>
        <taxon>unclassified sequences</taxon>
        <taxon>metagenomes</taxon>
        <taxon>ecological metagenomes</taxon>
    </lineage>
</organism>
<sequence length="141" mass="15738">MQPVPVLQKDPGRAQSDGHVGVMPAGVHFPRRHRGEGQPRGLVHGKRVHVRPQAHSFPGKCSLDQPHHRVLAGIGGVGDAQLLQHIFQVPLRIRLLPAQFRVHVQFPPRRDDPGSNLLRPFQNILIAHIRSLRPPEVHPLP</sequence>
<feature type="region of interest" description="Disordered" evidence="1">
    <location>
        <begin position="1"/>
        <end position="43"/>
    </location>
</feature>
<proteinExistence type="predicted"/>
<evidence type="ECO:0000256" key="1">
    <source>
        <dbReference type="SAM" id="MobiDB-lite"/>
    </source>
</evidence>
<name>A0A645H510_9ZZZZ</name>
<comment type="caution">
    <text evidence="2">The sequence shown here is derived from an EMBL/GenBank/DDBJ whole genome shotgun (WGS) entry which is preliminary data.</text>
</comment>